<feature type="domain" description="Domain of unknown function at the cortex 1" evidence="1">
    <location>
        <begin position="9"/>
        <end position="261"/>
    </location>
</feature>
<accession>A0AAD7QMJ3</accession>
<proteinExistence type="predicted"/>
<evidence type="ECO:0000313" key="2">
    <source>
        <dbReference type="EMBL" id="KAJ8097755.1"/>
    </source>
</evidence>
<evidence type="ECO:0000259" key="1">
    <source>
        <dbReference type="Pfam" id="PF08588"/>
    </source>
</evidence>
<keyword evidence="3" id="KW-1185">Reference proteome</keyword>
<dbReference type="InterPro" id="IPR013897">
    <property type="entry name" value="Duc1"/>
</dbReference>
<protein>
    <submittedName>
        <fullName evidence="2">DUF1769-domain-containing protein</fullName>
    </submittedName>
</protein>
<evidence type="ECO:0000313" key="3">
    <source>
        <dbReference type="Proteomes" id="UP001217417"/>
    </source>
</evidence>
<sequence>MAADGRRYRLRVSAAPSYDPAEKRTIHVNTDVPVEIISSSSWSSIVVRIQNFSGLPDSSPKTNAYFGYKDHRRDLNSISFKIKFNEDTSFDDVLFGNDFDRPIRDSLPYGFGIAYKIFHYAVDPSATGDVYADKPYLYGYAVTSINVIAVAKPNKEKLPFVKEDLSAVMPIEGQNANIPASSAERRKFFMQHENRKKFVFKAGQTYEFDFFNPYIEMGREFALRLPGYSLGIMKYWDGQPLRYVLKSKTGKVYFTLLFELVEDPAMADGSEEVD</sequence>
<gene>
    <name evidence="2" type="ORF">POJ06DRAFT_20910</name>
</gene>
<dbReference type="RefSeq" id="XP_056041205.1">
    <property type="nucleotide sequence ID" value="XM_056185411.1"/>
</dbReference>
<dbReference type="Proteomes" id="UP001217417">
    <property type="component" value="Unassembled WGS sequence"/>
</dbReference>
<dbReference type="AlphaFoldDB" id="A0AAD7QMJ3"/>
<name>A0AAD7QMJ3_9ASCO</name>
<dbReference type="EMBL" id="JARPMG010000010">
    <property type="protein sequence ID" value="KAJ8097755.1"/>
    <property type="molecule type" value="Genomic_DNA"/>
</dbReference>
<dbReference type="PANTHER" id="PTHR34826:SF2">
    <property type="entry name" value="UPF0590 PROTEIN C409.17C"/>
    <property type="match status" value="1"/>
</dbReference>
<comment type="caution">
    <text evidence="2">The sequence shown here is derived from an EMBL/GenBank/DDBJ whole genome shotgun (WGS) entry which is preliminary data.</text>
</comment>
<dbReference type="GeneID" id="80880577"/>
<reference evidence="2" key="1">
    <citation type="submission" date="2023-03" db="EMBL/GenBank/DDBJ databases">
        <title>Near-Complete genome sequence of Lipomyces tetrasporous NRRL Y-64009, an oleaginous yeast capable of growing on lignocellulosic hydrolysates.</title>
        <authorList>
            <consortium name="Lawrence Berkeley National Laboratory"/>
            <person name="Jagtap S.S."/>
            <person name="Liu J.-J."/>
            <person name="Walukiewicz H.E."/>
            <person name="Pangilinan J."/>
            <person name="Lipzen A."/>
            <person name="Ahrendt S."/>
            <person name="Koriabine M."/>
            <person name="Cobaugh K."/>
            <person name="Salamov A."/>
            <person name="Yoshinaga Y."/>
            <person name="Ng V."/>
            <person name="Daum C."/>
            <person name="Grigoriev I.V."/>
            <person name="Slininger P.J."/>
            <person name="Dien B.S."/>
            <person name="Jin Y.-S."/>
            <person name="Rao C.V."/>
        </authorList>
    </citation>
    <scope>NUCLEOTIDE SEQUENCE</scope>
    <source>
        <strain evidence="2">NRRL Y-64009</strain>
    </source>
</reference>
<dbReference type="Pfam" id="PF08588">
    <property type="entry name" value="Duc1"/>
    <property type="match status" value="1"/>
</dbReference>
<organism evidence="2 3">
    <name type="scientific">Lipomyces tetrasporus</name>
    <dbReference type="NCBI Taxonomy" id="54092"/>
    <lineage>
        <taxon>Eukaryota</taxon>
        <taxon>Fungi</taxon>
        <taxon>Dikarya</taxon>
        <taxon>Ascomycota</taxon>
        <taxon>Saccharomycotina</taxon>
        <taxon>Lipomycetes</taxon>
        <taxon>Lipomycetales</taxon>
        <taxon>Lipomycetaceae</taxon>
        <taxon>Lipomyces</taxon>
    </lineage>
</organism>
<dbReference type="PANTHER" id="PTHR34826">
    <property type="entry name" value="UPF0590 PROTEIN C409.17C"/>
    <property type="match status" value="1"/>
</dbReference>